<evidence type="ECO:0000256" key="9">
    <source>
        <dbReference type="ARBA" id="ARBA00023027"/>
    </source>
</evidence>
<dbReference type="SUPFAM" id="SSF47769">
    <property type="entry name" value="SAM/Pointed domain"/>
    <property type="match status" value="2"/>
</dbReference>
<dbReference type="PANTHER" id="PTHR22998">
    <property type="entry name" value="SARM1"/>
    <property type="match status" value="1"/>
</dbReference>
<dbReference type="InterPro" id="IPR039184">
    <property type="entry name" value="SARM1"/>
</dbReference>
<dbReference type="GO" id="GO:0003953">
    <property type="term" value="F:NAD+ nucleosidase activity"/>
    <property type="evidence" value="ECO:0007669"/>
    <property type="project" value="InterPro"/>
</dbReference>
<dbReference type="PANTHER" id="PTHR22998:SF1">
    <property type="entry name" value="NAD(+) HYDROLASE SARM1"/>
    <property type="match status" value="1"/>
</dbReference>
<dbReference type="GO" id="GO:0045087">
    <property type="term" value="P:innate immune response"/>
    <property type="evidence" value="ECO:0007669"/>
    <property type="project" value="UniProtKB-KW"/>
</dbReference>
<comment type="similarity">
    <text evidence="2">Belongs to the SARM1 family.</text>
</comment>
<evidence type="ECO:0000256" key="4">
    <source>
        <dbReference type="ARBA" id="ARBA00022490"/>
    </source>
</evidence>
<accession>A0AA35WQ09</accession>
<keyword evidence="15" id="KW-1185">Reference proteome</keyword>
<evidence type="ECO:0000313" key="14">
    <source>
        <dbReference type="EMBL" id="CAI8029588.1"/>
    </source>
</evidence>
<keyword evidence="11" id="KW-0732">Signal</keyword>
<dbReference type="PROSITE" id="PS50104">
    <property type="entry name" value="TIR"/>
    <property type="match status" value="1"/>
</dbReference>
<dbReference type="GO" id="GO:0034128">
    <property type="term" value="P:negative regulation of MyD88-independent toll-like receptor signaling pathway"/>
    <property type="evidence" value="ECO:0007669"/>
    <property type="project" value="InterPro"/>
</dbReference>
<dbReference type="CDD" id="cd09487">
    <property type="entry name" value="SAM_superfamily"/>
    <property type="match status" value="2"/>
</dbReference>
<keyword evidence="8" id="KW-0391">Immunity</keyword>
<comment type="catalytic activity">
    <reaction evidence="10">
        <text>NAD(+) + H2O = ADP-D-ribose + nicotinamide + H(+)</text>
        <dbReference type="Rhea" id="RHEA:16301"/>
        <dbReference type="ChEBI" id="CHEBI:15377"/>
        <dbReference type="ChEBI" id="CHEBI:15378"/>
        <dbReference type="ChEBI" id="CHEBI:17154"/>
        <dbReference type="ChEBI" id="CHEBI:57540"/>
        <dbReference type="ChEBI" id="CHEBI:57967"/>
        <dbReference type="EC" id="3.2.2.6"/>
    </reaction>
    <physiologicalReaction direction="left-to-right" evidence="10">
        <dbReference type="Rhea" id="RHEA:16302"/>
    </physiologicalReaction>
</comment>
<keyword evidence="5" id="KW-0399">Innate immunity</keyword>
<dbReference type="Gene3D" id="3.40.50.10140">
    <property type="entry name" value="Toll/interleukin-1 receptor homology (TIR) domain"/>
    <property type="match status" value="1"/>
</dbReference>
<evidence type="ECO:0000256" key="1">
    <source>
        <dbReference type="ARBA" id="ARBA00004496"/>
    </source>
</evidence>
<reference evidence="14" key="1">
    <citation type="submission" date="2023-03" db="EMBL/GenBank/DDBJ databases">
        <authorList>
            <person name="Steffen K."/>
            <person name="Cardenas P."/>
        </authorList>
    </citation>
    <scope>NUCLEOTIDE SEQUENCE</scope>
</reference>
<dbReference type="GO" id="GO:0007165">
    <property type="term" value="P:signal transduction"/>
    <property type="evidence" value="ECO:0007669"/>
    <property type="project" value="InterPro"/>
</dbReference>
<gene>
    <name evidence="14" type="ORF">GBAR_LOCUS16798</name>
</gene>
<dbReference type="Gene3D" id="1.25.10.10">
    <property type="entry name" value="Leucine-rich Repeat Variant"/>
    <property type="match status" value="1"/>
</dbReference>
<dbReference type="Pfam" id="PF07647">
    <property type="entry name" value="SAM_2"/>
    <property type="match status" value="1"/>
</dbReference>
<keyword evidence="9" id="KW-0520">NAD</keyword>
<evidence type="ECO:0000256" key="5">
    <source>
        <dbReference type="ARBA" id="ARBA00022588"/>
    </source>
</evidence>
<dbReference type="SMART" id="SM00255">
    <property type="entry name" value="TIR"/>
    <property type="match status" value="1"/>
</dbReference>
<dbReference type="GO" id="GO:0048678">
    <property type="term" value="P:response to axon injury"/>
    <property type="evidence" value="ECO:0007669"/>
    <property type="project" value="InterPro"/>
</dbReference>
<keyword evidence="6" id="KW-0677">Repeat</keyword>
<keyword evidence="7 14" id="KW-0378">Hydrolase</keyword>
<evidence type="ECO:0000256" key="7">
    <source>
        <dbReference type="ARBA" id="ARBA00022801"/>
    </source>
</evidence>
<dbReference type="EMBL" id="CASHTH010002416">
    <property type="protein sequence ID" value="CAI8029588.1"/>
    <property type="molecule type" value="Genomic_DNA"/>
</dbReference>
<comment type="subcellular location">
    <subcellularLocation>
        <location evidence="1">Cytoplasm</location>
    </subcellularLocation>
</comment>
<evidence type="ECO:0000256" key="8">
    <source>
        <dbReference type="ARBA" id="ARBA00022859"/>
    </source>
</evidence>
<dbReference type="GO" id="GO:0005737">
    <property type="term" value="C:cytoplasm"/>
    <property type="evidence" value="ECO:0007669"/>
    <property type="project" value="UniProtKB-SubCell"/>
</dbReference>
<evidence type="ECO:0000256" key="2">
    <source>
        <dbReference type="ARBA" id="ARBA00008291"/>
    </source>
</evidence>
<dbReference type="PROSITE" id="PS50105">
    <property type="entry name" value="SAM_DOMAIN"/>
    <property type="match status" value="2"/>
</dbReference>
<dbReference type="InterPro" id="IPR013761">
    <property type="entry name" value="SAM/pointed_sf"/>
</dbReference>
<evidence type="ECO:0000259" key="13">
    <source>
        <dbReference type="PROSITE" id="PS50105"/>
    </source>
</evidence>
<dbReference type="GO" id="GO:0061809">
    <property type="term" value="F:NAD+ nucleosidase activity, cyclic ADP-ribose generating"/>
    <property type="evidence" value="ECO:0007669"/>
    <property type="project" value="UniProtKB-EC"/>
</dbReference>
<dbReference type="AlphaFoldDB" id="A0AA35WQ09"/>
<keyword evidence="4" id="KW-0963">Cytoplasm</keyword>
<dbReference type="InterPro" id="IPR011989">
    <property type="entry name" value="ARM-like"/>
</dbReference>
<comment type="caution">
    <text evidence="14">The sequence shown here is derived from an EMBL/GenBank/DDBJ whole genome shotgun (WGS) entry which is preliminary data.</text>
</comment>
<evidence type="ECO:0000313" key="15">
    <source>
        <dbReference type="Proteomes" id="UP001174909"/>
    </source>
</evidence>
<dbReference type="Pfam" id="PF13676">
    <property type="entry name" value="TIR_2"/>
    <property type="match status" value="1"/>
</dbReference>
<feature type="signal peptide" evidence="11">
    <location>
        <begin position="1"/>
        <end position="20"/>
    </location>
</feature>
<feature type="domain" description="SAM" evidence="13">
    <location>
        <begin position="414"/>
        <end position="472"/>
    </location>
</feature>
<evidence type="ECO:0000256" key="3">
    <source>
        <dbReference type="ARBA" id="ARBA00011982"/>
    </source>
</evidence>
<feature type="domain" description="TIR" evidence="12">
    <location>
        <begin position="564"/>
        <end position="704"/>
    </location>
</feature>
<dbReference type="Gene3D" id="1.10.150.50">
    <property type="entry name" value="Transcription Factor, Ets-1"/>
    <property type="match status" value="2"/>
</dbReference>
<feature type="chain" id="PRO_5041316281" description="ADP-ribosyl cyclase/cyclic ADP-ribose hydrolase" evidence="11">
    <location>
        <begin position="21"/>
        <end position="725"/>
    </location>
</feature>
<dbReference type="Proteomes" id="UP001174909">
    <property type="component" value="Unassembled WGS sequence"/>
</dbReference>
<dbReference type="PROSITE" id="PS51257">
    <property type="entry name" value="PROKAR_LIPOPROTEIN"/>
    <property type="match status" value="1"/>
</dbReference>
<dbReference type="InterPro" id="IPR000157">
    <property type="entry name" value="TIR_dom"/>
</dbReference>
<name>A0AA35WQ09_GEOBA</name>
<dbReference type="InterPro" id="IPR035897">
    <property type="entry name" value="Toll_tir_struct_dom_sf"/>
</dbReference>
<evidence type="ECO:0000259" key="12">
    <source>
        <dbReference type="PROSITE" id="PS50104"/>
    </source>
</evidence>
<protein>
    <recommendedName>
        <fullName evidence="3">ADP-ribosyl cyclase/cyclic ADP-ribose hydrolase</fullName>
        <ecNumber evidence="3">3.2.2.6</ecNumber>
    </recommendedName>
</protein>
<dbReference type="SUPFAM" id="SSF48371">
    <property type="entry name" value="ARM repeat"/>
    <property type="match status" value="1"/>
</dbReference>
<proteinExistence type="inferred from homology"/>
<dbReference type="GO" id="GO:0035591">
    <property type="term" value="F:signaling adaptor activity"/>
    <property type="evidence" value="ECO:0007669"/>
    <property type="project" value="InterPro"/>
</dbReference>
<organism evidence="14 15">
    <name type="scientific">Geodia barretti</name>
    <name type="common">Barrett's horny sponge</name>
    <dbReference type="NCBI Taxonomy" id="519541"/>
    <lineage>
        <taxon>Eukaryota</taxon>
        <taxon>Metazoa</taxon>
        <taxon>Porifera</taxon>
        <taxon>Demospongiae</taxon>
        <taxon>Heteroscleromorpha</taxon>
        <taxon>Tetractinellida</taxon>
        <taxon>Astrophorina</taxon>
        <taxon>Geodiidae</taxon>
        <taxon>Geodia</taxon>
    </lineage>
</organism>
<dbReference type="SMART" id="SM00454">
    <property type="entry name" value="SAM"/>
    <property type="match status" value="2"/>
</dbReference>
<sequence>MRSAPALGCLLLHYCGVMSGCSSTVSPVWLKDGELLVSELKTEIGLCAENLSAEGDEAKQADGAERLYDIMMEIWGLEAGEVARRAADIACDEIRLNGGIGDLLKVLCHTKSKELLVLLTRALEQIMVSSNRAYISGHTLFQEIVSTVSRQDVPDLMQYGIGVLENLFKESAGTCHCLIRDGGLNGVIQGCCSTDPVILQHCAAALTNCAMYGSPDCHELMIRCKVEHWLFPLAFSEDNVVKYYALLGVSYLATNERIVDAVMESGTLDLVLPFLRSHNPDKFAASCPSHSHGRSAGWLMRLKPLLVSDCEEARSIAAFHFAMESTIKKKQNKINVFSEIDVVGHLQVAAKKGSKLTALNCCQALRTVCAPLPTYQSWNCSQVGARPGKESQGGVEETFLLHCQHFFTSVNSLVRLWAEDMGLTQLAPQFVTHMVTGSILLDLSVEDILEMGLQSKVQGRWVMQQVLKLRRRADVSFLDPENVSKFLIDIHKDLTVYRVDFARRRITTSFLPHLNQEMLTELGVQSSIDQARILNHIRETCGSVESTDSGSPGSILPLTSRYRKKYDVFISYRREGGSQLASLLKVYLEVRGLSTFLDVTSLGGGKFDEALLTVIRQCLNVVVVLTSNSLQRCIGDKRIEDWLHRELVCALENNTTVVPLCDPNFSWPQEKLLPADLRTLCRLNAVNWSHEYQDATVERLIKFLNLTPVTRRMSMVKCLSTISNS</sequence>
<evidence type="ECO:0000256" key="11">
    <source>
        <dbReference type="SAM" id="SignalP"/>
    </source>
</evidence>
<dbReference type="EC" id="3.2.2.6" evidence="3"/>
<dbReference type="InterPro" id="IPR016024">
    <property type="entry name" value="ARM-type_fold"/>
</dbReference>
<evidence type="ECO:0000256" key="6">
    <source>
        <dbReference type="ARBA" id="ARBA00022737"/>
    </source>
</evidence>
<dbReference type="SUPFAM" id="SSF52200">
    <property type="entry name" value="Toll/Interleukin receptor TIR domain"/>
    <property type="match status" value="1"/>
</dbReference>
<dbReference type="InterPro" id="IPR001660">
    <property type="entry name" value="SAM"/>
</dbReference>
<feature type="domain" description="SAM" evidence="13">
    <location>
        <begin position="478"/>
        <end position="538"/>
    </location>
</feature>
<evidence type="ECO:0000256" key="10">
    <source>
        <dbReference type="ARBA" id="ARBA00047304"/>
    </source>
</evidence>